<dbReference type="RefSeq" id="XP_029755721.1">
    <property type="nucleotide sequence ID" value="XM_029904251.1"/>
</dbReference>
<evidence type="ECO:0000259" key="2">
    <source>
        <dbReference type="Pfam" id="PF13460"/>
    </source>
</evidence>
<dbReference type="Pfam" id="PF13460">
    <property type="entry name" value="NAD_binding_10"/>
    <property type="match status" value="1"/>
</dbReference>
<name>A0A074X6Y9_AURPU</name>
<evidence type="ECO:0000313" key="3">
    <source>
        <dbReference type="EMBL" id="KEQ79534.1"/>
    </source>
</evidence>
<dbReference type="GeneID" id="40746557"/>
<dbReference type="PANTHER" id="PTHR15020">
    <property type="entry name" value="FLAVIN REDUCTASE-RELATED"/>
    <property type="match status" value="1"/>
</dbReference>
<dbReference type="OrthoDB" id="63935at2759"/>
<proteinExistence type="inferred from homology"/>
<dbReference type="AlphaFoldDB" id="A0A074X6Y9"/>
<dbReference type="Proteomes" id="UP000030706">
    <property type="component" value="Unassembled WGS sequence"/>
</dbReference>
<dbReference type="EMBL" id="KL585005">
    <property type="protein sequence ID" value="KEQ79534.1"/>
    <property type="molecule type" value="Genomic_DNA"/>
</dbReference>
<reference evidence="3 4" key="1">
    <citation type="journal article" date="2014" name="BMC Genomics">
        <title>Genome sequencing of four Aureobasidium pullulans varieties: biotechnological potential, stress tolerance, and description of new species.</title>
        <authorList>
            <person name="Gostin Ar C."/>
            <person name="Ohm R.A."/>
            <person name="Kogej T."/>
            <person name="Sonjak S."/>
            <person name="Turk M."/>
            <person name="Zajc J."/>
            <person name="Zalar P."/>
            <person name="Grube M."/>
            <person name="Sun H."/>
            <person name="Han J."/>
            <person name="Sharma A."/>
            <person name="Chiniquy J."/>
            <person name="Ngan C.Y."/>
            <person name="Lipzen A."/>
            <person name="Barry K."/>
            <person name="Grigoriev I.V."/>
            <person name="Gunde-Cimerman N."/>
        </authorList>
    </citation>
    <scope>NUCLEOTIDE SEQUENCE [LARGE SCALE GENOMIC DNA]</scope>
    <source>
        <strain evidence="3 4">EXF-150</strain>
    </source>
</reference>
<evidence type="ECO:0000313" key="4">
    <source>
        <dbReference type="Proteomes" id="UP000030706"/>
    </source>
</evidence>
<dbReference type="STRING" id="1043002.A0A074X6Y9"/>
<dbReference type="Gene3D" id="3.40.50.720">
    <property type="entry name" value="NAD(P)-binding Rossmann-like Domain"/>
    <property type="match status" value="1"/>
</dbReference>
<dbReference type="InterPro" id="IPR016040">
    <property type="entry name" value="NAD(P)-bd_dom"/>
</dbReference>
<evidence type="ECO:0000256" key="1">
    <source>
        <dbReference type="ARBA" id="ARBA00038376"/>
    </source>
</evidence>
<dbReference type="HOGENOM" id="CLU_066707_0_0_1"/>
<gene>
    <name evidence="3" type="ORF">M438DRAFT_339735</name>
</gene>
<accession>A0A074X6Y9</accession>
<keyword evidence="4" id="KW-1185">Reference proteome</keyword>
<dbReference type="InterPro" id="IPR036291">
    <property type="entry name" value="NAD(P)-bd_dom_sf"/>
</dbReference>
<dbReference type="SUPFAM" id="SSF51735">
    <property type="entry name" value="NAD(P)-binding Rossmann-fold domains"/>
    <property type="match status" value="1"/>
</dbReference>
<sequence>MSQSIAFLGATGGCAGSCLIAALNEGYTCRALARTPSKLTSSLKAKGVSESSFANLEVTKGNAKDMSAVKSLLQPPSGSIVDTIVFGVGAAPKLRLHIMPVTLDDPELCRTAMATLMAALSEIKAATKPRLLVISTTGITRGPRDVPLAYVPLYHWMLAVPHVDKEIMERLVWEQKDKAETEKVIGEFAIVRPTLLSDGQGVGVQKVRYGLEDNPALGWMIDRKDVGDWIFEKLLKPSELGEFRDQAISLTA</sequence>
<feature type="domain" description="NAD(P)-binding" evidence="2">
    <location>
        <begin position="9"/>
        <end position="235"/>
    </location>
</feature>
<protein>
    <recommendedName>
        <fullName evidence="2">NAD(P)-binding domain-containing protein</fullName>
    </recommendedName>
</protein>
<organism evidence="3 4">
    <name type="scientific">Aureobasidium pullulans EXF-150</name>
    <dbReference type="NCBI Taxonomy" id="1043002"/>
    <lineage>
        <taxon>Eukaryota</taxon>
        <taxon>Fungi</taxon>
        <taxon>Dikarya</taxon>
        <taxon>Ascomycota</taxon>
        <taxon>Pezizomycotina</taxon>
        <taxon>Dothideomycetes</taxon>
        <taxon>Dothideomycetidae</taxon>
        <taxon>Dothideales</taxon>
        <taxon>Saccotheciaceae</taxon>
        <taxon>Aureobasidium</taxon>
    </lineage>
</organism>
<dbReference type="PANTHER" id="PTHR15020:SF50">
    <property type="entry name" value="UPF0659 PROTEIN YMR090W"/>
    <property type="match status" value="1"/>
</dbReference>
<comment type="similarity">
    <text evidence="1">Belongs to the avfA family.</text>
</comment>